<feature type="domain" description="DUF3492" evidence="3">
    <location>
        <begin position="1"/>
        <end position="347"/>
    </location>
</feature>
<organism evidence="4 5">
    <name type="scientific">Streptomyces tardus</name>
    <dbReference type="NCBI Taxonomy" id="2780544"/>
    <lineage>
        <taxon>Bacteria</taxon>
        <taxon>Bacillati</taxon>
        <taxon>Actinomycetota</taxon>
        <taxon>Actinomycetes</taxon>
        <taxon>Kitasatosporales</taxon>
        <taxon>Streptomycetaceae</taxon>
        <taxon>Streptomyces</taxon>
    </lineage>
</organism>
<dbReference type="RefSeq" id="WP_211039461.1">
    <property type="nucleotide sequence ID" value="NZ_JAELVF020000001.1"/>
</dbReference>
<protein>
    <recommendedName>
        <fullName evidence="1">D-inositol 3-phosphate glycosyltransferase</fullName>
    </recommendedName>
</protein>
<sequence length="642" mass="66966">MRIALLTEGGYPYARGESVLWCDRLVRGLGSHEFEVYALSRGRRQEEAGWYGSHGLPAHVRRVRTAPLWGEPPLTASRTRGRAFHGEPAERFAEHFSGLAHALCAPSPGTAEGRAADGTRPEEDRFADALYGLADLAAEHRGLSAALRSEQAVRLLESAAHAPSASRAVRATSVSDLLAVLERLERALRPLSLDWYGLRADRPATAREEAAGLAGADLCHAVGGGLAALPGLLARRAFGTPLLITEYGVRLREHHLESLAGLAGAARPGDVRTGARTGAAAGSTAGGTAGGTAGSPGGGSVGGAAGVRALLGSFQRRLAVEAYRRAEVITPGNAHARGWQERCGAERSRLRTVYPGMDAAPFVTVPDDPGAQETAPTLVWVGQCDPARDVRGLLHAFARVRADRPGARLLLVEMRTGADASCTRECRELADRLFPPSADGQAAVEFAELGGERVRTVAEAYARATVVVRSSAVEGFPPALVEAMFCGRAIVCTDVGAAAEVIGGTGLLVPPGRPEPFADACLALLADPGRRARLGAAARARAMELFTVEQNVAAFHGIYLELISRRSYRGPGPGLREQPGTEVKPFATTADGQLAVRLADGGQRVVAPAAGADGPSWAVDVGAGVDLARAVGAGSTRRSEAG</sequence>
<gene>
    <name evidence="4" type="ORF">JGS22_016940</name>
</gene>
<dbReference type="PANTHER" id="PTHR12526">
    <property type="entry name" value="GLYCOSYLTRANSFERASE"/>
    <property type="match status" value="1"/>
</dbReference>
<evidence type="ECO:0000313" key="5">
    <source>
        <dbReference type="Proteomes" id="UP000694501"/>
    </source>
</evidence>
<accession>A0A949N9U6</accession>
<dbReference type="Pfam" id="PF13692">
    <property type="entry name" value="Glyco_trans_1_4"/>
    <property type="match status" value="1"/>
</dbReference>
<reference evidence="4" key="1">
    <citation type="submission" date="2021-06" db="EMBL/GenBank/DDBJ databases">
        <title>Sequencing of actinobacteria type strains.</title>
        <authorList>
            <person name="Nguyen G.-S."/>
            <person name="Wentzel A."/>
        </authorList>
    </citation>
    <scope>NUCLEOTIDE SEQUENCE</scope>
    <source>
        <strain evidence="4">P38-E01</strain>
    </source>
</reference>
<dbReference type="Proteomes" id="UP000694501">
    <property type="component" value="Unassembled WGS sequence"/>
</dbReference>
<feature type="region of interest" description="Disordered" evidence="2">
    <location>
        <begin position="266"/>
        <end position="296"/>
    </location>
</feature>
<evidence type="ECO:0000259" key="3">
    <source>
        <dbReference type="Pfam" id="PF11997"/>
    </source>
</evidence>
<dbReference type="EMBL" id="JAELVF020000001">
    <property type="protein sequence ID" value="MBU7599253.1"/>
    <property type="molecule type" value="Genomic_DNA"/>
</dbReference>
<dbReference type="AlphaFoldDB" id="A0A949N9U6"/>
<dbReference type="GO" id="GO:0016757">
    <property type="term" value="F:glycosyltransferase activity"/>
    <property type="evidence" value="ECO:0007669"/>
    <property type="project" value="TreeGrafter"/>
</dbReference>
<evidence type="ECO:0000256" key="2">
    <source>
        <dbReference type="SAM" id="MobiDB-lite"/>
    </source>
</evidence>
<dbReference type="InterPro" id="IPR022622">
    <property type="entry name" value="DUF3492"/>
</dbReference>
<feature type="compositionally biased region" description="Low complexity" evidence="2">
    <location>
        <begin position="271"/>
        <end position="283"/>
    </location>
</feature>
<dbReference type="Pfam" id="PF11997">
    <property type="entry name" value="DUF3492"/>
    <property type="match status" value="1"/>
</dbReference>
<name>A0A949N9U6_9ACTN</name>
<evidence type="ECO:0000256" key="1">
    <source>
        <dbReference type="ARBA" id="ARBA00021292"/>
    </source>
</evidence>
<keyword evidence="5" id="KW-1185">Reference proteome</keyword>
<feature type="compositionally biased region" description="Gly residues" evidence="2">
    <location>
        <begin position="284"/>
        <end position="296"/>
    </location>
</feature>
<evidence type="ECO:0000313" key="4">
    <source>
        <dbReference type="EMBL" id="MBU7599253.1"/>
    </source>
</evidence>
<proteinExistence type="predicted"/>
<comment type="caution">
    <text evidence="4">The sequence shown here is derived from an EMBL/GenBank/DDBJ whole genome shotgun (WGS) entry which is preliminary data.</text>
</comment>
<dbReference type="Gene3D" id="3.40.50.2000">
    <property type="entry name" value="Glycogen Phosphorylase B"/>
    <property type="match status" value="2"/>
</dbReference>
<dbReference type="PANTHER" id="PTHR12526:SF636">
    <property type="entry name" value="BLL3647 PROTEIN"/>
    <property type="match status" value="1"/>
</dbReference>
<dbReference type="SUPFAM" id="SSF53756">
    <property type="entry name" value="UDP-Glycosyltransferase/glycogen phosphorylase"/>
    <property type="match status" value="1"/>
</dbReference>